<name>A0A0K2SQ12_LIMPI</name>
<feature type="binding site" evidence="7">
    <location>
        <position position="156"/>
    </location>
    <ligand>
        <name>Mg(2+)</name>
        <dbReference type="ChEBI" id="CHEBI:18420"/>
    </ligand>
</feature>
<evidence type="ECO:0000256" key="6">
    <source>
        <dbReference type="ARBA" id="ARBA00023136"/>
    </source>
</evidence>
<evidence type="ECO:0000313" key="10">
    <source>
        <dbReference type="Proteomes" id="UP000065807"/>
    </source>
</evidence>
<reference evidence="10" key="2">
    <citation type="journal article" date="2016" name="Int. J. Syst. Evol. Microbiol.">
        <title>Complete genome sequence and cell structure of Limnochorda pilosa, a Gram-negative spore-former within the phylum Firmicutes.</title>
        <authorList>
            <person name="Watanabe M."/>
            <person name="Kojima H."/>
            <person name="Fukui M."/>
        </authorList>
    </citation>
    <scope>NUCLEOTIDE SEQUENCE [LARGE SCALE GENOMIC DNA]</scope>
    <source>
        <strain evidence="10">HC45</strain>
    </source>
</reference>
<evidence type="ECO:0000256" key="5">
    <source>
        <dbReference type="ARBA" id="ARBA00022989"/>
    </source>
</evidence>
<dbReference type="OrthoDB" id="9783652at2"/>
<feature type="transmembrane region" description="Helical" evidence="8">
    <location>
        <begin position="187"/>
        <end position="205"/>
    </location>
</feature>
<comment type="cofactor">
    <cofactor evidence="7">
        <name>Mg(2+)</name>
        <dbReference type="ChEBI" id="CHEBI:18420"/>
    </cofactor>
</comment>
<dbReference type="RefSeq" id="WP_068139995.1">
    <property type="nucleotide sequence ID" value="NZ_AP014924.1"/>
</dbReference>
<dbReference type="AlphaFoldDB" id="A0A0K2SQ12"/>
<protein>
    <submittedName>
        <fullName evidence="9">Glycosyl transferase</fullName>
    </submittedName>
</protein>
<feature type="transmembrane region" description="Helical" evidence="8">
    <location>
        <begin position="6"/>
        <end position="30"/>
    </location>
</feature>
<dbReference type="GO" id="GO:0016780">
    <property type="term" value="F:phosphotransferase activity, for other substituted phosphate groups"/>
    <property type="evidence" value="ECO:0007669"/>
    <property type="project" value="InterPro"/>
</dbReference>
<organism evidence="9 10">
    <name type="scientific">Limnochorda pilosa</name>
    <dbReference type="NCBI Taxonomy" id="1555112"/>
    <lineage>
        <taxon>Bacteria</taxon>
        <taxon>Bacillati</taxon>
        <taxon>Bacillota</taxon>
        <taxon>Limnochordia</taxon>
        <taxon>Limnochordales</taxon>
        <taxon>Limnochordaceae</taxon>
        <taxon>Limnochorda</taxon>
    </lineage>
</organism>
<evidence type="ECO:0000256" key="2">
    <source>
        <dbReference type="ARBA" id="ARBA00022475"/>
    </source>
</evidence>
<dbReference type="GO" id="GO:0071555">
    <property type="term" value="P:cell wall organization"/>
    <property type="evidence" value="ECO:0007669"/>
    <property type="project" value="TreeGrafter"/>
</dbReference>
<reference evidence="10" key="1">
    <citation type="submission" date="2015-07" db="EMBL/GenBank/DDBJ databases">
        <title>Complete genome sequence and phylogenetic analysis of Limnochorda pilosa.</title>
        <authorList>
            <person name="Watanabe M."/>
            <person name="Kojima H."/>
            <person name="Fukui M."/>
        </authorList>
    </citation>
    <scope>NUCLEOTIDE SEQUENCE [LARGE SCALE GENOMIC DNA]</scope>
    <source>
        <strain evidence="10">HC45</strain>
    </source>
</reference>
<dbReference type="GO" id="GO:0046872">
    <property type="term" value="F:metal ion binding"/>
    <property type="evidence" value="ECO:0007669"/>
    <property type="project" value="UniProtKB-KW"/>
</dbReference>
<keyword evidence="3 9" id="KW-0808">Transferase</keyword>
<proteinExistence type="predicted"/>
<dbReference type="Proteomes" id="UP000065807">
    <property type="component" value="Chromosome"/>
</dbReference>
<keyword evidence="4 8" id="KW-0812">Transmembrane</keyword>
<gene>
    <name evidence="9" type="ORF">LIP_3095</name>
</gene>
<feature type="transmembrane region" description="Helical" evidence="8">
    <location>
        <begin position="293"/>
        <end position="311"/>
    </location>
</feature>
<feature type="transmembrane region" description="Helical" evidence="8">
    <location>
        <begin position="129"/>
        <end position="151"/>
    </location>
</feature>
<dbReference type="GO" id="GO:0009103">
    <property type="term" value="P:lipopolysaccharide biosynthetic process"/>
    <property type="evidence" value="ECO:0007669"/>
    <property type="project" value="TreeGrafter"/>
</dbReference>
<keyword evidence="5 8" id="KW-1133">Transmembrane helix</keyword>
<evidence type="ECO:0000256" key="3">
    <source>
        <dbReference type="ARBA" id="ARBA00022679"/>
    </source>
</evidence>
<keyword evidence="7" id="KW-0479">Metal-binding</keyword>
<dbReference type="PATRIC" id="fig|1555112.3.peg.3142"/>
<accession>A0A0K2SQ12</accession>
<dbReference type="Pfam" id="PF00953">
    <property type="entry name" value="Glycos_transf_4"/>
    <property type="match status" value="1"/>
</dbReference>
<sequence length="361" mass="37346">MDPGSLSAWSLGTGAILALSLSLALSPLLAPLARRLGWMDEPSPRRIHGHAMPKLGGLAIFGAFFAGMGLVGLPWPGGASLPLAALLLLAAGLVDDRVQLPAWAKLLAQVAASLWVVAAGVRIEFLTHPLGGMIALHGWSWPVTVFWLVLLANMINLVDGLDGLAAGVASIATVPLLILALQRGEVWSAAAAAVLLASLLGFLRYNFHPAGIFMGDAGAQFVGWMLGIITVEGALKGAATLAISVPLMALGLPLFDTCFAILRRLRRGVPIYQADLGHIHHGLLAAGVEPRRAVGILYVVSGLLGLSSLWLATLKPWAGLVVLGGVGLLLASVARRLGVLGGGPPPLRLEGPHHRGHGPAA</sequence>
<dbReference type="STRING" id="1555112.LIP_3095"/>
<keyword evidence="6 8" id="KW-0472">Membrane</keyword>
<evidence type="ECO:0000313" key="9">
    <source>
        <dbReference type="EMBL" id="BAS28924.1"/>
    </source>
</evidence>
<keyword evidence="7" id="KW-0460">Magnesium</keyword>
<dbReference type="PANTHER" id="PTHR22926">
    <property type="entry name" value="PHOSPHO-N-ACETYLMURAMOYL-PENTAPEPTIDE-TRANSFERASE"/>
    <property type="match status" value="1"/>
</dbReference>
<dbReference type="InterPro" id="IPR000715">
    <property type="entry name" value="Glycosyl_transferase_4"/>
</dbReference>
<evidence type="ECO:0000256" key="8">
    <source>
        <dbReference type="SAM" id="Phobius"/>
    </source>
</evidence>
<evidence type="ECO:0000256" key="1">
    <source>
        <dbReference type="ARBA" id="ARBA00004651"/>
    </source>
</evidence>
<dbReference type="KEGG" id="lpil:LIP_3095"/>
<dbReference type="PANTHER" id="PTHR22926:SF3">
    <property type="entry name" value="UNDECAPRENYL-PHOSPHATE ALPHA-N-ACETYLGLUCOSAMINYL 1-PHOSPHATE TRANSFERASE"/>
    <property type="match status" value="1"/>
</dbReference>
<comment type="subcellular location">
    <subcellularLocation>
        <location evidence="1">Cell membrane</location>
        <topology evidence="1">Multi-pass membrane protein</topology>
    </subcellularLocation>
</comment>
<keyword evidence="10" id="KW-1185">Reference proteome</keyword>
<feature type="transmembrane region" description="Helical" evidence="8">
    <location>
        <begin position="217"/>
        <end position="235"/>
    </location>
</feature>
<feature type="transmembrane region" description="Helical" evidence="8">
    <location>
        <begin position="163"/>
        <end position="181"/>
    </location>
</feature>
<keyword evidence="2" id="KW-1003">Cell membrane</keyword>
<evidence type="ECO:0000256" key="4">
    <source>
        <dbReference type="ARBA" id="ARBA00022692"/>
    </source>
</evidence>
<dbReference type="GO" id="GO:0005886">
    <property type="term" value="C:plasma membrane"/>
    <property type="evidence" value="ECO:0007669"/>
    <property type="project" value="UniProtKB-SubCell"/>
</dbReference>
<dbReference type="GO" id="GO:0044038">
    <property type="term" value="P:cell wall macromolecule biosynthetic process"/>
    <property type="evidence" value="ECO:0007669"/>
    <property type="project" value="TreeGrafter"/>
</dbReference>
<dbReference type="CDD" id="cd06853">
    <property type="entry name" value="GT_WecA_like"/>
    <property type="match status" value="1"/>
</dbReference>
<feature type="transmembrane region" description="Helical" evidence="8">
    <location>
        <begin position="51"/>
        <end position="71"/>
    </location>
</feature>
<feature type="binding site" evidence="7">
    <location>
        <position position="216"/>
    </location>
    <ligand>
        <name>Mg(2+)</name>
        <dbReference type="ChEBI" id="CHEBI:18420"/>
    </ligand>
</feature>
<feature type="transmembrane region" description="Helical" evidence="8">
    <location>
        <begin position="317"/>
        <end position="334"/>
    </location>
</feature>
<dbReference type="EMBL" id="AP014924">
    <property type="protein sequence ID" value="BAS28924.1"/>
    <property type="molecule type" value="Genomic_DNA"/>
</dbReference>
<evidence type="ECO:0000256" key="7">
    <source>
        <dbReference type="PIRSR" id="PIRSR600715-1"/>
    </source>
</evidence>